<evidence type="ECO:0000313" key="1">
    <source>
        <dbReference type="EMBL" id="KAI3694341.1"/>
    </source>
</evidence>
<dbReference type="Proteomes" id="UP001056120">
    <property type="component" value="Linkage Group LG26"/>
</dbReference>
<proteinExistence type="predicted"/>
<reference evidence="2" key="1">
    <citation type="journal article" date="2022" name="Mol. Ecol. Resour.">
        <title>The genomes of chicory, endive, great burdock and yacon provide insights into Asteraceae palaeo-polyploidization history and plant inulin production.</title>
        <authorList>
            <person name="Fan W."/>
            <person name="Wang S."/>
            <person name="Wang H."/>
            <person name="Wang A."/>
            <person name="Jiang F."/>
            <person name="Liu H."/>
            <person name="Zhao H."/>
            <person name="Xu D."/>
            <person name="Zhang Y."/>
        </authorList>
    </citation>
    <scope>NUCLEOTIDE SEQUENCE [LARGE SCALE GENOMIC DNA]</scope>
    <source>
        <strain evidence="2">cv. Yunnan</strain>
    </source>
</reference>
<reference evidence="1 2" key="2">
    <citation type="journal article" date="2022" name="Mol. Ecol. Resour.">
        <title>The genomes of chicory, endive, great burdock and yacon provide insights into Asteraceae paleo-polyploidization history and plant inulin production.</title>
        <authorList>
            <person name="Fan W."/>
            <person name="Wang S."/>
            <person name="Wang H."/>
            <person name="Wang A."/>
            <person name="Jiang F."/>
            <person name="Liu H."/>
            <person name="Zhao H."/>
            <person name="Xu D."/>
            <person name="Zhang Y."/>
        </authorList>
    </citation>
    <scope>NUCLEOTIDE SEQUENCE [LARGE SCALE GENOMIC DNA]</scope>
    <source>
        <strain evidence="2">cv. Yunnan</strain>
        <tissue evidence="1">Leaves</tissue>
    </source>
</reference>
<dbReference type="EMBL" id="CM042043">
    <property type="protein sequence ID" value="KAI3694341.1"/>
    <property type="molecule type" value="Genomic_DNA"/>
</dbReference>
<keyword evidence="2" id="KW-1185">Reference proteome</keyword>
<accession>A0ACB8Z9C6</accession>
<organism evidence="1 2">
    <name type="scientific">Smallanthus sonchifolius</name>
    <dbReference type="NCBI Taxonomy" id="185202"/>
    <lineage>
        <taxon>Eukaryota</taxon>
        <taxon>Viridiplantae</taxon>
        <taxon>Streptophyta</taxon>
        <taxon>Embryophyta</taxon>
        <taxon>Tracheophyta</taxon>
        <taxon>Spermatophyta</taxon>
        <taxon>Magnoliopsida</taxon>
        <taxon>eudicotyledons</taxon>
        <taxon>Gunneridae</taxon>
        <taxon>Pentapetalae</taxon>
        <taxon>asterids</taxon>
        <taxon>campanulids</taxon>
        <taxon>Asterales</taxon>
        <taxon>Asteraceae</taxon>
        <taxon>Asteroideae</taxon>
        <taxon>Heliantheae alliance</taxon>
        <taxon>Millerieae</taxon>
        <taxon>Smallanthus</taxon>
    </lineage>
</organism>
<evidence type="ECO:0000313" key="2">
    <source>
        <dbReference type="Proteomes" id="UP001056120"/>
    </source>
</evidence>
<name>A0ACB8Z9C6_9ASTR</name>
<comment type="caution">
    <text evidence="1">The sequence shown here is derived from an EMBL/GenBank/DDBJ whole genome shotgun (WGS) entry which is preliminary data.</text>
</comment>
<protein>
    <submittedName>
        <fullName evidence="1">Uncharacterized protein</fullName>
    </submittedName>
</protein>
<sequence length="587" mass="65896">MASRWVKASDSGSRIIVDPKRKRISQKLRTDNRALAVRPNPVLNQTAKRKRDESCKSKCFSSSRITSLKNYSDFMKSGVPQHLLFFQDGQWNDFSQDVIDLVKEDLLAKKSAIEVKFNGHHLMLDILHLIEIDLTTGVQKPIAWIDDTGSCFFPESYSSYESYQCNKSESPNDIELVDLESSTTPKIKLHVEIELNGLSNSNFEECMGESNVQESNIKRVKVDHNLNDGCKQVDATTDQFVDKIQQSDEDASPPFCKNLDPETVRNMFIKDISPTLKVDIVDVKKCTGDIVESKLELFQKQIKITQKRRGNANVKHAWFASPTDANSSTLVNGLGHDGPKLGRYGYGVHLTAVDSAYNSATVCDVDEKEVRCMVLCRVILGNMELVSPGSKQFYPSDESFDNGVDNLDNPNHYVVWNMNMNTHIYPEYAVTVKTSPIAEGNLIIEGNRAELSTRATTQDSQEPVQVDSSPSKQGHVSMEKVPGVGSSTSKAPKSPWMPFSKLFEALSDKVASDDMKLVHILYDSLKGKKTSREEFIRLKSIGLGFLLKLITPTRIHPYLARQTKLRSGFKKFKVANNFKQLLMSVCF</sequence>
<gene>
    <name evidence="1" type="ORF">L1987_77305</name>
</gene>